<dbReference type="InterPro" id="IPR052992">
    <property type="entry name" value="SDR_member_12"/>
</dbReference>
<dbReference type="InterPro" id="IPR036291">
    <property type="entry name" value="NAD(P)-bd_dom_sf"/>
</dbReference>
<dbReference type="EMBL" id="CAXLJL010000156">
    <property type="protein sequence ID" value="CAL5133562.1"/>
    <property type="molecule type" value="Genomic_DNA"/>
</dbReference>
<evidence type="ECO:0008006" key="3">
    <source>
        <dbReference type="Google" id="ProtNLM"/>
    </source>
</evidence>
<accession>A0AAV2TBD7</accession>
<reference evidence="1" key="1">
    <citation type="submission" date="2024-06" db="EMBL/GenBank/DDBJ databases">
        <authorList>
            <person name="Liu X."/>
            <person name="Lenzi L."/>
            <person name="Haldenby T S."/>
            <person name="Uol C."/>
        </authorList>
    </citation>
    <scope>NUCLEOTIDE SEQUENCE</scope>
</reference>
<organism evidence="1 2">
    <name type="scientific">Calicophoron daubneyi</name>
    <name type="common">Rumen fluke</name>
    <name type="synonym">Paramphistomum daubneyi</name>
    <dbReference type="NCBI Taxonomy" id="300641"/>
    <lineage>
        <taxon>Eukaryota</taxon>
        <taxon>Metazoa</taxon>
        <taxon>Spiralia</taxon>
        <taxon>Lophotrochozoa</taxon>
        <taxon>Platyhelminthes</taxon>
        <taxon>Trematoda</taxon>
        <taxon>Digenea</taxon>
        <taxon>Plagiorchiida</taxon>
        <taxon>Pronocephalata</taxon>
        <taxon>Paramphistomoidea</taxon>
        <taxon>Paramphistomidae</taxon>
        <taxon>Calicophoron</taxon>
    </lineage>
</organism>
<dbReference type="Gene3D" id="3.40.50.720">
    <property type="entry name" value="NAD(P)-binding Rossmann-like Domain"/>
    <property type="match status" value="1"/>
</dbReference>
<evidence type="ECO:0000313" key="1">
    <source>
        <dbReference type="EMBL" id="CAL5133562.1"/>
    </source>
</evidence>
<dbReference type="PANTHER" id="PTHR44656:SF7">
    <property type="entry name" value="DEHYDROGENASE_REDUCTASE SDR FAMILY MEMBER 12"/>
    <property type="match status" value="1"/>
</dbReference>
<dbReference type="SUPFAM" id="SSF51735">
    <property type="entry name" value="NAD(P)-binding Rossmann-fold domains"/>
    <property type="match status" value="1"/>
</dbReference>
<gene>
    <name evidence="1" type="ORF">CDAUBV1_LOCUS6832</name>
</gene>
<dbReference type="PRINTS" id="PR00081">
    <property type="entry name" value="GDHRDH"/>
</dbReference>
<dbReference type="InterPro" id="IPR002347">
    <property type="entry name" value="SDR_fam"/>
</dbReference>
<sequence>MSWYRNCCFLAKGLSEFTRSGYESAASRFSSNDVDGIRLDNRRALVTGANSGIGLVCCIELAKRGAEVHMICRDPQRGEKAREQVVEAANDPRVKVCLHKLDMSKPKEVAEFSKKFVTEQSCLDILINNAGCMVNEFKLNPDGIEANFATNVLGTYILTEGLIPALGKSTDARVIVVSSGGMLTQKLDHANPVLVESTNHFDGTAVYAQNKRQQVVMTEMWAKMYENIHFSSMHPGWADTPAVASSMPDFYRKMQGRLRTPEQGADTAVWLALTPNIKQYPSGSFFQDRKPVAKHLPLAWTHSSDQEKEQFMDQMKEFAKPYLG</sequence>
<dbReference type="AlphaFoldDB" id="A0AAV2TBD7"/>
<dbReference type="Pfam" id="PF00106">
    <property type="entry name" value="adh_short"/>
    <property type="match status" value="1"/>
</dbReference>
<evidence type="ECO:0000313" key="2">
    <source>
        <dbReference type="Proteomes" id="UP001497525"/>
    </source>
</evidence>
<dbReference type="Proteomes" id="UP001497525">
    <property type="component" value="Unassembled WGS sequence"/>
</dbReference>
<comment type="caution">
    <text evidence="1">The sequence shown here is derived from an EMBL/GenBank/DDBJ whole genome shotgun (WGS) entry which is preliminary data.</text>
</comment>
<name>A0AAV2TBD7_CALDB</name>
<protein>
    <recommendedName>
        <fullName evidence="3">Dehydrogenase/reductase SDR family member 12</fullName>
    </recommendedName>
</protein>
<dbReference type="PANTHER" id="PTHR44656">
    <property type="entry name" value="DEHYDROGENASE/REDUCTASE SDR FAMILY MEMBER 12"/>
    <property type="match status" value="1"/>
</dbReference>
<proteinExistence type="predicted"/>